<reference evidence="1 2" key="1">
    <citation type="journal article" date="2013" name="Genome Announc.">
        <title>Draft Genome Sequence of the Cellulolytic Bacterium Clostridium papyrosolvens C7 (ATCC 700395).</title>
        <authorList>
            <person name="Zepeda V."/>
            <person name="Dassa B."/>
            <person name="Borovok I."/>
            <person name="Lamed R."/>
            <person name="Bayer E.A."/>
            <person name="Cate J.H."/>
        </authorList>
    </citation>
    <scope>NUCLEOTIDE SEQUENCE [LARGE SCALE GENOMIC DNA]</scope>
    <source>
        <strain evidence="1 2">C7</strain>
    </source>
</reference>
<dbReference type="Proteomes" id="UP000016860">
    <property type="component" value="Unassembled WGS sequence"/>
</dbReference>
<dbReference type="RefSeq" id="WP_020816158.1">
    <property type="nucleotide sequence ID" value="NZ_ATAY01000063.1"/>
</dbReference>
<dbReference type="STRING" id="1330534.L323_13430"/>
<dbReference type="EMBL" id="ATAY01000063">
    <property type="protein sequence ID" value="EPR10553.1"/>
    <property type="molecule type" value="Genomic_DNA"/>
</dbReference>
<proteinExistence type="predicted"/>
<accession>U4R1A1</accession>
<protein>
    <submittedName>
        <fullName evidence="1">Uncharacterized protein</fullName>
    </submittedName>
</protein>
<organism evidence="1 2">
    <name type="scientific">Ruminiclostridium papyrosolvens C7</name>
    <dbReference type="NCBI Taxonomy" id="1330534"/>
    <lineage>
        <taxon>Bacteria</taxon>
        <taxon>Bacillati</taxon>
        <taxon>Bacillota</taxon>
        <taxon>Clostridia</taxon>
        <taxon>Eubacteriales</taxon>
        <taxon>Oscillospiraceae</taxon>
        <taxon>Ruminiclostridium</taxon>
    </lineage>
</organism>
<sequence>MKIRWHLSGTQWGGEYEIVSILVAIAVNQEGYRGYWSQRE</sequence>
<gene>
    <name evidence="1" type="ORF">L323_13430</name>
</gene>
<name>U4R1A1_9FIRM</name>
<dbReference type="AlphaFoldDB" id="U4R1A1"/>
<evidence type="ECO:0000313" key="2">
    <source>
        <dbReference type="Proteomes" id="UP000016860"/>
    </source>
</evidence>
<evidence type="ECO:0000313" key="1">
    <source>
        <dbReference type="EMBL" id="EPR10553.1"/>
    </source>
</evidence>
<dbReference type="PATRIC" id="fig|1330534.3.peg.2665"/>
<comment type="caution">
    <text evidence="1">The sequence shown here is derived from an EMBL/GenBank/DDBJ whole genome shotgun (WGS) entry which is preliminary data.</text>
</comment>